<dbReference type="EMBL" id="JAELUQ010000011">
    <property type="protein sequence ID" value="KAG7406030.1"/>
    <property type="molecule type" value="Genomic_DNA"/>
</dbReference>
<organism evidence="1 2">
    <name type="scientific">Fusarium oxysporum f. sp. rapae</name>
    <dbReference type="NCBI Taxonomy" id="485398"/>
    <lineage>
        <taxon>Eukaryota</taxon>
        <taxon>Fungi</taxon>
        <taxon>Dikarya</taxon>
        <taxon>Ascomycota</taxon>
        <taxon>Pezizomycotina</taxon>
        <taxon>Sordariomycetes</taxon>
        <taxon>Hypocreomycetidae</taxon>
        <taxon>Hypocreales</taxon>
        <taxon>Nectriaceae</taxon>
        <taxon>Fusarium</taxon>
        <taxon>Fusarium oxysporum species complex</taxon>
    </lineage>
</organism>
<accession>A0A8J5NKA8</accession>
<dbReference type="PANTHER" id="PTHR35205:SF1">
    <property type="entry name" value="ZU5 DOMAIN-CONTAINING PROTEIN"/>
    <property type="match status" value="1"/>
</dbReference>
<sequence>MCYGALPVLANTTQDLPTLLEETYSKLEANLAGWLLVIDNADDFDEYRQAMDPYLPRSGRILITSRDPRFQGDIAAAEDGINVLPMEKEDSIELLTKSIPGRLRTIPSETEEAPSYLVNMLGNLPLAIAQAAANIRDQ</sequence>
<evidence type="ECO:0000313" key="1">
    <source>
        <dbReference type="EMBL" id="KAG7406030.1"/>
    </source>
</evidence>
<dbReference type="AlphaFoldDB" id="A0A8J5NKA8"/>
<gene>
    <name evidence="1" type="ORF">Forpe1208_v014080</name>
</gene>
<evidence type="ECO:0008006" key="3">
    <source>
        <dbReference type="Google" id="ProtNLM"/>
    </source>
</evidence>
<protein>
    <recommendedName>
        <fullName evidence="3">NB-ARC domain-containing protein</fullName>
    </recommendedName>
</protein>
<reference evidence="1" key="1">
    <citation type="submission" date="2021-04" db="EMBL/GenBank/DDBJ databases">
        <title>First draft genome resource for Brassicaceae pathogens Fusarium oxysporum f. sp. raphani and Fusarium oxysporum f. sp. rapae.</title>
        <authorList>
            <person name="Asai S."/>
        </authorList>
    </citation>
    <scope>NUCLEOTIDE SEQUENCE</scope>
    <source>
        <strain evidence="1">Tf1208</strain>
    </source>
</reference>
<name>A0A8J5NKA8_FUSOX</name>
<comment type="caution">
    <text evidence="1">The sequence shown here is derived from an EMBL/GenBank/DDBJ whole genome shotgun (WGS) entry which is preliminary data.</text>
</comment>
<dbReference type="Proteomes" id="UP000694050">
    <property type="component" value="Unassembled WGS sequence"/>
</dbReference>
<dbReference type="PANTHER" id="PTHR35205">
    <property type="entry name" value="NB-ARC AND TPR DOMAIN PROTEIN"/>
    <property type="match status" value="1"/>
</dbReference>
<evidence type="ECO:0000313" key="2">
    <source>
        <dbReference type="Proteomes" id="UP000694050"/>
    </source>
</evidence>
<proteinExistence type="predicted"/>